<feature type="region of interest" description="Disordered" evidence="1">
    <location>
        <begin position="174"/>
        <end position="201"/>
    </location>
</feature>
<reference evidence="4" key="2">
    <citation type="submission" date="2013-07" db="EMBL/GenBank/DDBJ databases">
        <authorList>
            <person name="Morais-Silva F.O."/>
            <person name="Rezende A.M."/>
            <person name="Pimentel C."/>
            <person name="Resende D.M."/>
            <person name="Santos C.I."/>
            <person name="Clemente C."/>
            <person name="de Oliveira L.M."/>
            <person name="da Silva S.M."/>
            <person name="Costa D.A."/>
            <person name="Varela-Raposo A."/>
            <person name="Horacio E.C.A."/>
            <person name="Matos M."/>
            <person name="Flores O."/>
            <person name="Ruiz J.C."/>
            <person name="Rodrigues-Pousada C."/>
        </authorList>
    </citation>
    <scope>NUCLEOTIDE SEQUENCE [LARGE SCALE GENOMIC DNA]</scope>
    <source>
        <strain evidence="4">ATCC 19364 / DSM 1382 / NCIMB 9332 / VKM B-1759</strain>
    </source>
</reference>
<dbReference type="KEGG" id="dgg:DGI_2150"/>
<organism evidence="3 4">
    <name type="scientific">Megalodesulfovibrio gigas (strain ATCC 19364 / DSM 1382 / NCIMB 9332 / VKM B-1759)</name>
    <name type="common">Desulfovibrio gigas</name>
    <dbReference type="NCBI Taxonomy" id="1121448"/>
    <lineage>
        <taxon>Bacteria</taxon>
        <taxon>Pseudomonadati</taxon>
        <taxon>Thermodesulfobacteriota</taxon>
        <taxon>Desulfovibrionia</taxon>
        <taxon>Desulfovibrionales</taxon>
        <taxon>Desulfovibrionaceae</taxon>
        <taxon>Megalodesulfovibrio</taxon>
    </lineage>
</organism>
<evidence type="ECO:0000256" key="2">
    <source>
        <dbReference type="SAM" id="SignalP"/>
    </source>
</evidence>
<dbReference type="STRING" id="1121448.DGI_2150"/>
<keyword evidence="4" id="KW-1185">Reference proteome</keyword>
<evidence type="ECO:0000313" key="3">
    <source>
        <dbReference type="EMBL" id="AGW13911.1"/>
    </source>
</evidence>
<sequence length="201" mass="22649">MKKLLLPLLLLLVLPGTAQAQLPSELFGIVLGEPVEKYRSLLNMETDARDRDALYVNEVDLKSDLLPGIRGGSISYGNCANPGVVVGVKLKLDDPAQSTFNALYTRYEKAFGKPDEYQGDAFRTVIAWKWRFRKDNMEVQVVLTWSKDPEMRPGTSIKLRQRTLWEAEYFCQQQQRGKSGSTDAGTPLAPQDLDRFLPKTP</sequence>
<gene>
    <name evidence="3" type="ORF">DGI_2150</name>
</gene>
<name>T2GCQ4_MEGG1</name>
<dbReference type="eggNOG" id="ENOG5032S50">
    <property type="taxonomic scope" value="Bacteria"/>
</dbReference>
<protein>
    <submittedName>
        <fullName evidence="3">Uncharacterized protein</fullName>
    </submittedName>
</protein>
<proteinExistence type="predicted"/>
<dbReference type="EMBL" id="CP006585">
    <property type="protein sequence ID" value="AGW13911.1"/>
    <property type="molecule type" value="Genomic_DNA"/>
</dbReference>
<keyword evidence="2" id="KW-0732">Signal</keyword>
<evidence type="ECO:0000256" key="1">
    <source>
        <dbReference type="SAM" id="MobiDB-lite"/>
    </source>
</evidence>
<dbReference type="PATRIC" id="fig|1121448.10.peg.2105"/>
<evidence type="ECO:0000313" key="4">
    <source>
        <dbReference type="Proteomes" id="UP000016587"/>
    </source>
</evidence>
<dbReference type="AlphaFoldDB" id="T2GCQ4"/>
<dbReference type="Proteomes" id="UP000016587">
    <property type="component" value="Chromosome"/>
</dbReference>
<feature type="compositionally biased region" description="Polar residues" evidence="1">
    <location>
        <begin position="174"/>
        <end position="184"/>
    </location>
</feature>
<feature type="compositionally biased region" description="Basic and acidic residues" evidence="1">
    <location>
        <begin position="192"/>
        <end position="201"/>
    </location>
</feature>
<reference evidence="3 4" key="1">
    <citation type="journal article" date="2013" name="J. Bacteriol.">
        <title>Roles of HynAB and Ech, the only two hydrogenases found in the model sulfate reducer Desulfovibrio gigas.</title>
        <authorList>
            <person name="Morais-Silva F.O."/>
            <person name="Santos C.I."/>
            <person name="Rodrigues R."/>
            <person name="Pereira I.A."/>
            <person name="Rodrigues-Pousada C."/>
        </authorList>
    </citation>
    <scope>NUCLEOTIDE SEQUENCE [LARGE SCALE GENOMIC DNA]</scope>
    <source>
        <strain evidence="4">ATCC 19364 / DSM 1382 / NCIMB 9332 / VKM B-1759</strain>
    </source>
</reference>
<feature type="chain" id="PRO_5004599777" evidence="2">
    <location>
        <begin position="21"/>
        <end position="201"/>
    </location>
</feature>
<accession>T2GCQ4</accession>
<feature type="signal peptide" evidence="2">
    <location>
        <begin position="1"/>
        <end position="20"/>
    </location>
</feature>
<dbReference type="HOGENOM" id="CLU_115765_0_0_7"/>